<proteinExistence type="predicted"/>
<feature type="domain" description="Methyltransferase" evidence="1">
    <location>
        <begin position="37"/>
        <end position="145"/>
    </location>
</feature>
<gene>
    <name evidence="2" type="ORF">A2Y64_07160</name>
</gene>
<dbReference type="CDD" id="cd02440">
    <property type="entry name" value="AdoMet_MTases"/>
    <property type="match status" value="1"/>
</dbReference>
<dbReference type="InterPro" id="IPR025714">
    <property type="entry name" value="Methyltranfer_dom"/>
</dbReference>
<reference evidence="2 3" key="1">
    <citation type="journal article" date="2016" name="Nat. Commun.">
        <title>Thousands of microbial genomes shed light on interconnected biogeochemical processes in an aquifer system.</title>
        <authorList>
            <person name="Anantharaman K."/>
            <person name="Brown C.T."/>
            <person name="Hug L.A."/>
            <person name="Sharon I."/>
            <person name="Castelle C.J."/>
            <person name="Probst A.J."/>
            <person name="Thomas B.C."/>
            <person name="Singh A."/>
            <person name="Wilkins M.J."/>
            <person name="Karaoz U."/>
            <person name="Brodie E.L."/>
            <person name="Williams K.H."/>
            <person name="Hubbard S.S."/>
            <person name="Banfield J.F."/>
        </authorList>
    </citation>
    <scope>NUCLEOTIDE SEQUENCE [LARGE SCALE GENOMIC DNA]</scope>
</reference>
<evidence type="ECO:0000313" key="2">
    <source>
        <dbReference type="EMBL" id="OGD71419.1"/>
    </source>
</evidence>
<dbReference type="InterPro" id="IPR029063">
    <property type="entry name" value="SAM-dependent_MTases_sf"/>
</dbReference>
<name>A0A1F5EVJ2_9BACT</name>
<dbReference type="Gene3D" id="3.40.50.150">
    <property type="entry name" value="Vaccinia Virus protein VP39"/>
    <property type="match status" value="1"/>
</dbReference>
<dbReference type="GO" id="GO:0008168">
    <property type="term" value="F:methyltransferase activity"/>
    <property type="evidence" value="ECO:0007669"/>
    <property type="project" value="TreeGrafter"/>
</dbReference>
<dbReference type="PANTHER" id="PTHR43591:SF24">
    <property type="entry name" value="2-METHOXY-6-POLYPRENYL-1,4-BENZOQUINOL METHYLASE, MITOCHONDRIAL"/>
    <property type="match status" value="1"/>
</dbReference>
<evidence type="ECO:0000313" key="3">
    <source>
        <dbReference type="Proteomes" id="UP000177187"/>
    </source>
</evidence>
<dbReference type="Pfam" id="PF13847">
    <property type="entry name" value="Methyltransf_31"/>
    <property type="match status" value="1"/>
</dbReference>
<accession>A0A1F5EVJ2</accession>
<dbReference type="EMBL" id="MFAF01000151">
    <property type="protein sequence ID" value="OGD71419.1"/>
    <property type="molecule type" value="Genomic_DNA"/>
</dbReference>
<protein>
    <recommendedName>
        <fullName evidence="1">Methyltransferase domain-containing protein</fullName>
    </recommendedName>
</protein>
<comment type="caution">
    <text evidence="2">The sequence shown here is derived from an EMBL/GenBank/DDBJ whole genome shotgun (WGS) entry which is preliminary data.</text>
</comment>
<dbReference type="STRING" id="1817816.A2Y64_07160"/>
<sequence length="192" mass="20936">MFADPERARAYGRRSAARNRRMGRLYARELARVGYAGGSILDAGCGGGECAIELAKHFPEAETVGLDLSPELIGMAREKAARSGSLSNLRFEVGDAAAMPFPDGHFTALICTDLLQIVPDPVALVNELERVLAPDGRLYLSSIKRSWLGHLIPILKISFTVPEVREILAGTRLRPHKIIERGIYFVVSVPLG</sequence>
<dbReference type="SUPFAM" id="SSF53335">
    <property type="entry name" value="S-adenosyl-L-methionine-dependent methyltransferases"/>
    <property type="match status" value="1"/>
</dbReference>
<dbReference type="Proteomes" id="UP000177187">
    <property type="component" value="Unassembled WGS sequence"/>
</dbReference>
<evidence type="ECO:0000259" key="1">
    <source>
        <dbReference type="Pfam" id="PF13847"/>
    </source>
</evidence>
<dbReference type="PANTHER" id="PTHR43591">
    <property type="entry name" value="METHYLTRANSFERASE"/>
    <property type="match status" value="1"/>
</dbReference>
<dbReference type="AlphaFoldDB" id="A0A1F5EVJ2"/>
<organism evidence="2 3">
    <name type="scientific">Candidatus Coatesbacteria bacterium RBG_13_66_14</name>
    <dbReference type="NCBI Taxonomy" id="1817816"/>
    <lineage>
        <taxon>Bacteria</taxon>
        <taxon>Candidatus Coatesiibacteriota</taxon>
    </lineage>
</organism>